<dbReference type="Proteomes" id="UP001434883">
    <property type="component" value="Unassembled WGS sequence"/>
</dbReference>
<comment type="caution">
    <text evidence="2">The sequence shown here is derived from an EMBL/GenBank/DDBJ whole genome shotgun (WGS) entry which is preliminary data.</text>
</comment>
<dbReference type="EMBL" id="JAHRIN010060041">
    <property type="protein sequence ID" value="MEQ2212605.1"/>
    <property type="molecule type" value="Genomic_DNA"/>
</dbReference>
<feature type="region of interest" description="Disordered" evidence="1">
    <location>
        <begin position="242"/>
        <end position="278"/>
    </location>
</feature>
<evidence type="ECO:0000313" key="2">
    <source>
        <dbReference type="EMBL" id="MEQ2212605.1"/>
    </source>
</evidence>
<accession>A0ABV0RWG5</accession>
<feature type="non-terminal residue" evidence="2">
    <location>
        <position position="278"/>
    </location>
</feature>
<proteinExistence type="predicted"/>
<keyword evidence="3" id="KW-1185">Reference proteome</keyword>
<protein>
    <submittedName>
        <fullName evidence="2">Uncharacterized protein</fullName>
    </submittedName>
</protein>
<name>A0ABV0RWG5_9TELE</name>
<evidence type="ECO:0000313" key="3">
    <source>
        <dbReference type="Proteomes" id="UP001434883"/>
    </source>
</evidence>
<reference evidence="2 3" key="1">
    <citation type="submission" date="2021-06" db="EMBL/GenBank/DDBJ databases">
        <authorList>
            <person name="Palmer J.M."/>
        </authorList>
    </citation>
    <scope>NUCLEOTIDE SEQUENCE [LARGE SCALE GENOMIC DNA]</scope>
    <source>
        <strain evidence="2 3">XC_2019</strain>
        <tissue evidence="2">Muscle</tissue>
    </source>
</reference>
<feature type="compositionally biased region" description="Low complexity" evidence="1">
    <location>
        <begin position="251"/>
        <end position="266"/>
    </location>
</feature>
<evidence type="ECO:0000256" key="1">
    <source>
        <dbReference type="SAM" id="MobiDB-lite"/>
    </source>
</evidence>
<gene>
    <name evidence="2" type="ORF">XENOCAPTIV_002260</name>
</gene>
<organism evidence="2 3">
    <name type="scientific">Xenoophorus captivus</name>
    <dbReference type="NCBI Taxonomy" id="1517983"/>
    <lineage>
        <taxon>Eukaryota</taxon>
        <taxon>Metazoa</taxon>
        <taxon>Chordata</taxon>
        <taxon>Craniata</taxon>
        <taxon>Vertebrata</taxon>
        <taxon>Euteleostomi</taxon>
        <taxon>Actinopterygii</taxon>
        <taxon>Neopterygii</taxon>
        <taxon>Teleostei</taxon>
        <taxon>Neoteleostei</taxon>
        <taxon>Acanthomorphata</taxon>
        <taxon>Ovalentaria</taxon>
        <taxon>Atherinomorphae</taxon>
        <taxon>Cyprinodontiformes</taxon>
        <taxon>Goodeidae</taxon>
        <taxon>Xenoophorus</taxon>
    </lineage>
</organism>
<sequence length="278" mass="30999">MLTKTIGSCVAHQLLTDMDPGTRTCSDEMGQQRQLSDNISLLTSCPETSCVFTEQQCVSAESLTRLYRGIPGPAGSRTCTRWDVRACIIFWFRSSCTQFLEHHQQNRDEPPHQQSCHRDNVLMLLSITSFCLMVLPLSSVSEQIIRAMSAGLEDTDSVFDHLKEQVSLPTETDKTCLLLSLIPDLNEAVPETELLDNSIQKGRAQLIFLLFTLMSQGRRSPEDEGASLVTPPRGRYHQLTNATSQEALVTPSSSPSKSCPSSDCSPVYMRRNRRPDSE</sequence>